<dbReference type="Proteomes" id="UP001500432">
    <property type="component" value="Unassembled WGS sequence"/>
</dbReference>
<comment type="caution">
    <text evidence="2">The sequence shown here is derived from an EMBL/GenBank/DDBJ whole genome shotgun (WGS) entry which is preliminary data.</text>
</comment>
<evidence type="ECO:0000256" key="1">
    <source>
        <dbReference type="SAM" id="MobiDB-lite"/>
    </source>
</evidence>
<organism evidence="2 3">
    <name type="scientific">Sinomonas flava</name>
    <dbReference type="NCBI Taxonomy" id="496857"/>
    <lineage>
        <taxon>Bacteria</taxon>
        <taxon>Bacillati</taxon>
        <taxon>Actinomycetota</taxon>
        <taxon>Actinomycetes</taxon>
        <taxon>Micrococcales</taxon>
        <taxon>Micrococcaceae</taxon>
        <taxon>Sinomonas</taxon>
    </lineage>
</organism>
<gene>
    <name evidence="2" type="ORF">GCM10009849_31480</name>
</gene>
<accession>A0ABN3C0W6</accession>
<dbReference type="RefSeq" id="WP_344300734.1">
    <property type="nucleotide sequence ID" value="NZ_BAAAQW010000011.1"/>
</dbReference>
<protein>
    <submittedName>
        <fullName evidence="2">Uncharacterized protein</fullName>
    </submittedName>
</protein>
<feature type="region of interest" description="Disordered" evidence="1">
    <location>
        <begin position="1"/>
        <end position="22"/>
    </location>
</feature>
<dbReference type="EMBL" id="BAAAQW010000011">
    <property type="protein sequence ID" value="GAA2202564.1"/>
    <property type="molecule type" value="Genomic_DNA"/>
</dbReference>
<sequence>MPTTYTIHEGEPSGTANIAAKGDGRHPLDLRVDGVQIYAIVKDGQIAGYEGERDGRPVETVTLHEVRQGPAGPGASPTMRPVNCYVCICDDTCQCYPVDCPGGR</sequence>
<evidence type="ECO:0000313" key="3">
    <source>
        <dbReference type="Proteomes" id="UP001500432"/>
    </source>
</evidence>
<reference evidence="2 3" key="1">
    <citation type="journal article" date="2019" name="Int. J. Syst. Evol. Microbiol.">
        <title>The Global Catalogue of Microorganisms (GCM) 10K type strain sequencing project: providing services to taxonomists for standard genome sequencing and annotation.</title>
        <authorList>
            <consortium name="The Broad Institute Genomics Platform"/>
            <consortium name="The Broad Institute Genome Sequencing Center for Infectious Disease"/>
            <person name="Wu L."/>
            <person name="Ma J."/>
        </authorList>
    </citation>
    <scope>NUCLEOTIDE SEQUENCE [LARGE SCALE GENOMIC DNA]</scope>
    <source>
        <strain evidence="2 3">JCM 16034</strain>
    </source>
</reference>
<name>A0ABN3C0W6_9MICC</name>
<evidence type="ECO:0000313" key="2">
    <source>
        <dbReference type="EMBL" id="GAA2202564.1"/>
    </source>
</evidence>
<keyword evidence="3" id="KW-1185">Reference proteome</keyword>
<proteinExistence type="predicted"/>